<accession>A0A368GMX6</accession>
<name>A0A368GMX6_ANCCA</name>
<feature type="compositionally biased region" description="Basic and acidic residues" evidence="1">
    <location>
        <begin position="30"/>
        <end position="41"/>
    </location>
</feature>
<comment type="caution">
    <text evidence="2">The sequence shown here is derived from an EMBL/GenBank/DDBJ whole genome shotgun (WGS) entry which is preliminary data.</text>
</comment>
<keyword evidence="3" id="KW-1185">Reference proteome</keyword>
<feature type="compositionally biased region" description="Basic and acidic residues" evidence="1">
    <location>
        <begin position="80"/>
        <end position="101"/>
    </location>
</feature>
<feature type="compositionally biased region" description="Basic and acidic residues" evidence="1">
    <location>
        <begin position="51"/>
        <end position="66"/>
    </location>
</feature>
<evidence type="ECO:0000313" key="2">
    <source>
        <dbReference type="EMBL" id="RCN44639.1"/>
    </source>
</evidence>
<dbReference type="OrthoDB" id="5901807at2759"/>
<dbReference type="Proteomes" id="UP000252519">
    <property type="component" value="Unassembled WGS sequence"/>
</dbReference>
<feature type="region of interest" description="Disordered" evidence="1">
    <location>
        <begin position="19"/>
        <end position="173"/>
    </location>
</feature>
<sequence length="199" mass="22165">MQFAEKCEDHDQEHIEECATQASAEGTPTKCKEKSSSKTSDKGSLNSGRPSKSDVSGKKSDKSLTKKDRRSIVSARLKKLKAEAFSKKQELKKEDSKKEQNDSIGASARKKFKSIRGSISRIAASKKEESRKRTSKRDGSRKSRVQEKIGAKTDKKNSKLAHGSPQRKKYVESVPKVAIQDEYTTFEPTDAVCRPARAE</sequence>
<evidence type="ECO:0000256" key="1">
    <source>
        <dbReference type="SAM" id="MobiDB-lite"/>
    </source>
</evidence>
<proteinExistence type="predicted"/>
<evidence type="ECO:0000313" key="3">
    <source>
        <dbReference type="Proteomes" id="UP000252519"/>
    </source>
</evidence>
<dbReference type="EMBL" id="JOJR01000124">
    <property type="protein sequence ID" value="RCN44639.1"/>
    <property type="molecule type" value="Genomic_DNA"/>
</dbReference>
<dbReference type="AlphaFoldDB" id="A0A368GMX6"/>
<protein>
    <submittedName>
        <fullName evidence="2">Uncharacterized protein</fullName>
    </submittedName>
</protein>
<organism evidence="2 3">
    <name type="scientific">Ancylostoma caninum</name>
    <name type="common">Dog hookworm</name>
    <dbReference type="NCBI Taxonomy" id="29170"/>
    <lineage>
        <taxon>Eukaryota</taxon>
        <taxon>Metazoa</taxon>
        <taxon>Ecdysozoa</taxon>
        <taxon>Nematoda</taxon>
        <taxon>Chromadorea</taxon>
        <taxon>Rhabditida</taxon>
        <taxon>Rhabditina</taxon>
        <taxon>Rhabditomorpha</taxon>
        <taxon>Strongyloidea</taxon>
        <taxon>Ancylostomatidae</taxon>
        <taxon>Ancylostomatinae</taxon>
        <taxon>Ancylostoma</taxon>
    </lineage>
</organism>
<gene>
    <name evidence="2" type="ORF">ANCCAN_09389</name>
</gene>
<reference evidence="2 3" key="1">
    <citation type="submission" date="2014-10" db="EMBL/GenBank/DDBJ databases">
        <title>Draft genome of the hookworm Ancylostoma caninum.</title>
        <authorList>
            <person name="Mitreva M."/>
        </authorList>
    </citation>
    <scope>NUCLEOTIDE SEQUENCE [LARGE SCALE GENOMIC DNA]</scope>
    <source>
        <strain evidence="2 3">Baltimore</strain>
    </source>
</reference>
<feature type="compositionally biased region" description="Basic and acidic residues" evidence="1">
    <location>
        <begin position="125"/>
        <end position="157"/>
    </location>
</feature>